<dbReference type="Proteomes" id="UP000536624">
    <property type="component" value="Unassembled WGS sequence"/>
</dbReference>
<gene>
    <name evidence="6" type="ORF">SMALB_2225</name>
</gene>
<dbReference type="Pfam" id="PF00440">
    <property type="entry name" value="TetR_N"/>
    <property type="match status" value="1"/>
</dbReference>
<keyword evidence="3" id="KW-0804">Transcription</keyword>
<evidence type="ECO:0000256" key="1">
    <source>
        <dbReference type="ARBA" id="ARBA00023015"/>
    </source>
</evidence>
<accession>A0A7X6AWS3</accession>
<name>A0A7X6AWS3_STRMQ</name>
<evidence type="ECO:0000259" key="5">
    <source>
        <dbReference type="PROSITE" id="PS50977"/>
    </source>
</evidence>
<dbReference type="InterPro" id="IPR050109">
    <property type="entry name" value="HTH-type_TetR-like_transc_reg"/>
</dbReference>
<dbReference type="InterPro" id="IPR009057">
    <property type="entry name" value="Homeodomain-like_sf"/>
</dbReference>
<feature type="domain" description="HTH tetR-type" evidence="5">
    <location>
        <begin position="13"/>
        <end position="73"/>
    </location>
</feature>
<dbReference type="GO" id="GO:0003700">
    <property type="term" value="F:DNA-binding transcription factor activity"/>
    <property type="evidence" value="ECO:0007669"/>
    <property type="project" value="TreeGrafter"/>
</dbReference>
<protein>
    <submittedName>
        <fullName evidence="6">TetR family transcriptional regulator</fullName>
    </submittedName>
</protein>
<dbReference type="InterPro" id="IPR001647">
    <property type="entry name" value="HTH_TetR"/>
</dbReference>
<dbReference type="Gene3D" id="1.10.10.60">
    <property type="entry name" value="Homeodomain-like"/>
    <property type="match status" value="1"/>
</dbReference>
<evidence type="ECO:0000256" key="2">
    <source>
        <dbReference type="ARBA" id="ARBA00023125"/>
    </source>
</evidence>
<keyword evidence="1" id="KW-0805">Transcription regulation</keyword>
<feature type="DNA-binding region" description="H-T-H motif" evidence="4">
    <location>
        <begin position="36"/>
        <end position="55"/>
    </location>
</feature>
<dbReference type="GO" id="GO:0000976">
    <property type="term" value="F:transcription cis-regulatory region binding"/>
    <property type="evidence" value="ECO:0007669"/>
    <property type="project" value="TreeGrafter"/>
</dbReference>
<proteinExistence type="predicted"/>
<dbReference type="Gene3D" id="1.10.357.10">
    <property type="entry name" value="Tetracycline Repressor, domain 2"/>
    <property type="match status" value="1"/>
</dbReference>
<evidence type="ECO:0000256" key="4">
    <source>
        <dbReference type="PROSITE-ProRule" id="PRU00335"/>
    </source>
</evidence>
<comment type="caution">
    <text evidence="6">The sequence shown here is derived from an EMBL/GenBank/DDBJ whole genome shotgun (WGS) entry which is preliminary data.</text>
</comment>
<organism evidence="6 7">
    <name type="scientific">Streptomyces malaysiensis</name>
    <dbReference type="NCBI Taxonomy" id="92644"/>
    <lineage>
        <taxon>Bacteria</taxon>
        <taxon>Bacillati</taxon>
        <taxon>Actinomycetota</taxon>
        <taxon>Actinomycetes</taxon>
        <taxon>Kitasatosporales</taxon>
        <taxon>Streptomycetaceae</taxon>
        <taxon>Streptomyces</taxon>
        <taxon>Streptomyces violaceusniger group</taxon>
    </lineage>
</organism>
<dbReference type="AlphaFoldDB" id="A0A7X6AWS3"/>
<dbReference type="SUPFAM" id="SSF46689">
    <property type="entry name" value="Homeodomain-like"/>
    <property type="match status" value="1"/>
</dbReference>
<dbReference type="PANTHER" id="PTHR30055">
    <property type="entry name" value="HTH-TYPE TRANSCRIPTIONAL REGULATOR RUTR"/>
    <property type="match status" value="1"/>
</dbReference>
<reference evidence="6 7" key="1">
    <citation type="submission" date="2020-02" db="EMBL/GenBank/DDBJ databases">
        <title>Streptomyces malaysiensis DSM14702 (JHCC583434, PFL_A843) Genome sequencing and assembly.</title>
        <authorList>
            <person name="Samborskyy M."/>
        </authorList>
    </citation>
    <scope>NUCLEOTIDE SEQUENCE [LARGE SCALE GENOMIC DNA]</scope>
    <source>
        <strain evidence="6 7">DSM 14702</strain>
    </source>
</reference>
<evidence type="ECO:0000256" key="3">
    <source>
        <dbReference type="ARBA" id="ARBA00023163"/>
    </source>
</evidence>
<dbReference type="EMBL" id="JAALLH010000001">
    <property type="protein sequence ID" value="NIY64267.1"/>
    <property type="molecule type" value="Genomic_DNA"/>
</dbReference>
<dbReference type="PANTHER" id="PTHR30055:SF238">
    <property type="entry name" value="MYCOFACTOCIN BIOSYNTHESIS TRANSCRIPTIONAL REGULATOR MFTR-RELATED"/>
    <property type="match status" value="1"/>
</dbReference>
<dbReference type="PROSITE" id="PS50977">
    <property type="entry name" value="HTH_TETR_2"/>
    <property type="match status" value="1"/>
</dbReference>
<evidence type="ECO:0000313" key="6">
    <source>
        <dbReference type="EMBL" id="NIY64267.1"/>
    </source>
</evidence>
<sequence length="204" mass="22868">MKSSPTLRDVSRQAVRSQIARTAEQLFVTKGFEATTVDEIAAAVGMSQRSFFRYFASKDEVVLDNYERMSDEYVEHLRSRPPAEPEWDTLHSVFSLVVDQFADDDRRSHGLAIQNIVESSPALLAGYLEKMDRAQERLTDELVSRARERGPQHECDQLLLRATVGAAFACLQACVSHVVRTGDAGNLSSRLDRVMTSLRPHGRA</sequence>
<evidence type="ECO:0000313" key="7">
    <source>
        <dbReference type="Proteomes" id="UP000536624"/>
    </source>
</evidence>
<keyword evidence="2 4" id="KW-0238">DNA-binding</keyword>
<dbReference type="RefSeq" id="WP_167500858.1">
    <property type="nucleotide sequence ID" value="NZ_JAALLH010000001.1"/>
</dbReference>
<dbReference type="PRINTS" id="PR00455">
    <property type="entry name" value="HTHTETR"/>
</dbReference>